<reference evidence="1 2" key="1">
    <citation type="submission" date="2013-07" db="EMBL/GenBank/DDBJ databases">
        <title>Complete genome sequence of Bacillus infantis NRRL B-14911 that has potential to induce cardiac disease by antigenic mimicry.</title>
        <authorList>
            <person name="Massilamany C."/>
            <person name="Smith T.P.L."/>
            <person name="Loy J.D."/>
            <person name="Barletta R."/>
            <person name="Reddy J."/>
        </authorList>
    </citation>
    <scope>NUCLEOTIDE SEQUENCE [LARGE SCALE GENOMIC DNA]</scope>
    <source>
        <strain evidence="1 2">NRRL B-14911</strain>
    </source>
</reference>
<evidence type="ECO:0000313" key="2">
    <source>
        <dbReference type="Proteomes" id="UP000017805"/>
    </source>
</evidence>
<protein>
    <submittedName>
        <fullName evidence="1">Uncharacterized protein</fullName>
    </submittedName>
</protein>
<name>U5L6X6_9BACI</name>
<evidence type="ECO:0000313" key="1">
    <source>
        <dbReference type="EMBL" id="AGX03160.1"/>
    </source>
</evidence>
<sequence length="34" mass="3640">MLGILCLLFLCASIISAAAYSLSLRKGSSKDHEK</sequence>
<dbReference type="AlphaFoldDB" id="U5L6X6"/>
<dbReference type="EMBL" id="CP006643">
    <property type="protein sequence ID" value="AGX03160.1"/>
    <property type="molecule type" value="Genomic_DNA"/>
</dbReference>
<dbReference type="HOGENOM" id="CLU_3372016_0_0_9"/>
<dbReference type="Proteomes" id="UP000017805">
    <property type="component" value="Chromosome"/>
</dbReference>
<organism evidence="1 2">
    <name type="scientific">Bacillus infantis NRRL B-14911</name>
    <dbReference type="NCBI Taxonomy" id="1367477"/>
    <lineage>
        <taxon>Bacteria</taxon>
        <taxon>Bacillati</taxon>
        <taxon>Bacillota</taxon>
        <taxon>Bacilli</taxon>
        <taxon>Bacillales</taxon>
        <taxon>Bacillaceae</taxon>
        <taxon>Bacillus</taxon>
    </lineage>
</organism>
<dbReference type="KEGG" id="bif:N288_06130"/>
<proteinExistence type="predicted"/>
<accession>U5L6X6</accession>
<dbReference type="STRING" id="1367477.N288_06130"/>
<keyword evidence="2" id="KW-1185">Reference proteome</keyword>
<gene>
    <name evidence="1" type="ORF">N288_06130</name>
</gene>